<proteinExistence type="predicted"/>
<dbReference type="EMBL" id="BK015845">
    <property type="protein sequence ID" value="DAE27774.1"/>
    <property type="molecule type" value="Genomic_DNA"/>
</dbReference>
<evidence type="ECO:0000313" key="1">
    <source>
        <dbReference type="EMBL" id="DAE27774.1"/>
    </source>
</evidence>
<protein>
    <submittedName>
        <fullName evidence="1">Uncharacterized protein</fullName>
    </submittedName>
</protein>
<organism evidence="1">
    <name type="scientific">virus sp. ctpeS3</name>
    <dbReference type="NCBI Taxonomy" id="2826815"/>
    <lineage>
        <taxon>Viruses</taxon>
    </lineage>
</organism>
<reference evidence="1" key="1">
    <citation type="journal article" date="2021" name="Proc. Natl. Acad. Sci. U.S.A.">
        <title>A Catalog of Tens of Thousands of Viruses from Human Metagenomes Reveals Hidden Associations with Chronic Diseases.</title>
        <authorList>
            <person name="Tisza M.J."/>
            <person name="Buck C.B."/>
        </authorList>
    </citation>
    <scope>NUCLEOTIDE SEQUENCE</scope>
    <source>
        <strain evidence="1">CtpeS3</strain>
    </source>
</reference>
<accession>A0A8S5R8N4</accession>
<sequence length="31" mass="3583">MQFLLFPLSLPLFHKIRANIIVCPWVISNTA</sequence>
<name>A0A8S5R8N4_9VIRU</name>